<comment type="caution">
    <text evidence="1">The sequence shown here is derived from an EMBL/GenBank/DDBJ whole genome shotgun (WGS) entry which is preliminary data.</text>
</comment>
<name>A0A0G1RTX3_9BACT</name>
<dbReference type="EMBL" id="LCMI01000004">
    <property type="protein sequence ID" value="KKU33423.1"/>
    <property type="molecule type" value="Genomic_DNA"/>
</dbReference>
<reference evidence="1 2" key="1">
    <citation type="journal article" date="2015" name="Nature">
        <title>rRNA introns, odd ribosomes, and small enigmatic genomes across a large radiation of phyla.</title>
        <authorList>
            <person name="Brown C.T."/>
            <person name="Hug L.A."/>
            <person name="Thomas B.C."/>
            <person name="Sharon I."/>
            <person name="Castelle C.J."/>
            <person name="Singh A."/>
            <person name="Wilkins M.J."/>
            <person name="Williams K.H."/>
            <person name="Banfield J.F."/>
        </authorList>
    </citation>
    <scope>NUCLEOTIDE SEQUENCE [LARGE SCALE GENOMIC DNA]</scope>
</reference>
<gene>
    <name evidence="1" type="ORF">UX47_C0004G0068</name>
</gene>
<dbReference type="AlphaFoldDB" id="A0A0G1RTX3"/>
<organism evidence="1 2">
    <name type="scientific">Candidatus Collierbacteria bacterium GW2011_GWA2_46_26</name>
    <dbReference type="NCBI Taxonomy" id="1618381"/>
    <lineage>
        <taxon>Bacteria</taxon>
        <taxon>Candidatus Collieribacteriota</taxon>
    </lineage>
</organism>
<accession>A0A0G1RTX3</accession>
<evidence type="ECO:0000313" key="1">
    <source>
        <dbReference type="EMBL" id="KKU33423.1"/>
    </source>
</evidence>
<proteinExistence type="predicted"/>
<dbReference type="Proteomes" id="UP000034794">
    <property type="component" value="Unassembled WGS sequence"/>
</dbReference>
<sequence length="75" mass="8810">MRFLVYAWDDILGREDVIALERSEEMSRIVIFGNCLEWFDRELVMTTLLKSDVLVNRLIPLAGQTQYKKEALMCL</sequence>
<evidence type="ECO:0000313" key="2">
    <source>
        <dbReference type="Proteomes" id="UP000034794"/>
    </source>
</evidence>
<protein>
    <submittedName>
        <fullName evidence="1">Uncharacterized protein</fullName>
    </submittedName>
</protein>